<dbReference type="GO" id="GO:0005886">
    <property type="term" value="C:plasma membrane"/>
    <property type="evidence" value="ECO:0007669"/>
    <property type="project" value="UniProtKB-SubCell"/>
</dbReference>
<dbReference type="RefSeq" id="WP_052744059.1">
    <property type="nucleotide sequence ID" value="NZ_LN829118.1"/>
</dbReference>
<reference evidence="8" key="1">
    <citation type="submission" date="2015-02" db="EMBL/GenBank/DDBJ databases">
        <authorList>
            <person name="Chooi Y.-H."/>
        </authorList>
    </citation>
    <scope>NUCLEOTIDE SEQUENCE [LARGE SCALE GENOMIC DNA]</scope>
    <source>
        <strain evidence="8">strain Y</strain>
    </source>
</reference>
<feature type="transmembrane region" description="Helical" evidence="6">
    <location>
        <begin position="15"/>
        <end position="35"/>
    </location>
</feature>
<evidence type="ECO:0000313" key="8">
    <source>
        <dbReference type="Proteomes" id="UP000033187"/>
    </source>
</evidence>
<dbReference type="PROSITE" id="PS50895">
    <property type="entry name" value="SURF1"/>
    <property type="match status" value="1"/>
</dbReference>
<dbReference type="PANTHER" id="PTHR23427:SF2">
    <property type="entry name" value="SURFEIT LOCUS PROTEIN 1"/>
    <property type="match status" value="1"/>
</dbReference>
<protein>
    <recommendedName>
        <fullName evidence="6">SURF1-like protein</fullName>
    </recommendedName>
</protein>
<dbReference type="KEGG" id="fiy:BN1229_v1_3849"/>
<feature type="transmembrane region" description="Helical" evidence="6">
    <location>
        <begin position="225"/>
        <end position="245"/>
    </location>
</feature>
<evidence type="ECO:0000256" key="6">
    <source>
        <dbReference type="RuleBase" id="RU363076"/>
    </source>
</evidence>
<evidence type="ECO:0000256" key="1">
    <source>
        <dbReference type="ARBA" id="ARBA00004370"/>
    </source>
</evidence>
<organism evidence="7 8">
    <name type="scientific">Candidatus Filomicrobium marinum</name>
    <dbReference type="NCBI Taxonomy" id="1608628"/>
    <lineage>
        <taxon>Bacteria</taxon>
        <taxon>Pseudomonadati</taxon>
        <taxon>Pseudomonadota</taxon>
        <taxon>Alphaproteobacteria</taxon>
        <taxon>Hyphomicrobiales</taxon>
        <taxon>Hyphomicrobiaceae</taxon>
        <taxon>Filomicrobium</taxon>
    </lineage>
</organism>
<dbReference type="PANTHER" id="PTHR23427">
    <property type="entry name" value="SURFEIT LOCUS PROTEIN"/>
    <property type="match status" value="1"/>
</dbReference>
<keyword evidence="6" id="KW-1003">Cell membrane</keyword>
<dbReference type="InterPro" id="IPR045214">
    <property type="entry name" value="Surf1/Surf4"/>
</dbReference>
<accession>A0A0D6JKF3</accession>
<name>A0A0D6JKF3_9HYPH</name>
<keyword evidence="3 6" id="KW-0812">Transmembrane</keyword>
<keyword evidence="4 6" id="KW-1133">Transmembrane helix</keyword>
<dbReference type="Proteomes" id="UP000033187">
    <property type="component" value="Chromosome 1"/>
</dbReference>
<dbReference type="CDD" id="cd06662">
    <property type="entry name" value="SURF1"/>
    <property type="match status" value="1"/>
</dbReference>
<comment type="subcellular location">
    <subcellularLocation>
        <location evidence="6">Cell membrane</location>
        <topology evidence="6">Multi-pass membrane protein</topology>
    </subcellularLocation>
    <subcellularLocation>
        <location evidence="1">Membrane</location>
    </subcellularLocation>
</comment>
<gene>
    <name evidence="7" type="ORF">YBN1229_v1_3849</name>
</gene>
<sequence length="255" mass="28689">MTQSDSQQSHQKLGLLWPSLLTLLGLAILIGLGTWQMGRKVEKDAIISRLHSRAEAAPVSLDEVIARSRDGDVEYTRVEVPGILHHEKERYLYAPHQGYGPGYDVFAPMRVGEKRYVWVNLGYVPERFKSPDTRPAGGGAEDRTIIGIVRLSAKQETFTPDNNVADNLWYWRDLAGMHASAFDPSKTDLVPFFIEAEPVAGGVPAAEWPKPGTSKVKIFNRHFEYALTWYGLALTLLGVYVAFVWHRLESRRTPE</sequence>
<dbReference type="EMBL" id="LN829119">
    <property type="protein sequence ID" value="CPR22416.1"/>
    <property type="molecule type" value="Genomic_DNA"/>
</dbReference>
<evidence type="ECO:0000256" key="4">
    <source>
        <dbReference type="ARBA" id="ARBA00022989"/>
    </source>
</evidence>
<proteinExistence type="inferred from homology"/>
<dbReference type="OrthoDB" id="6079986at2"/>
<dbReference type="AlphaFoldDB" id="A0A0D6JKF3"/>
<keyword evidence="8" id="KW-1185">Reference proteome</keyword>
<dbReference type="Pfam" id="PF02104">
    <property type="entry name" value="SURF1"/>
    <property type="match status" value="1"/>
</dbReference>
<dbReference type="KEGG" id="fil:BN1229_v1_3859"/>
<keyword evidence="5 6" id="KW-0472">Membrane</keyword>
<dbReference type="InterPro" id="IPR002994">
    <property type="entry name" value="Surf1/Shy1"/>
</dbReference>
<evidence type="ECO:0000256" key="3">
    <source>
        <dbReference type="ARBA" id="ARBA00022692"/>
    </source>
</evidence>
<evidence type="ECO:0000313" key="7">
    <source>
        <dbReference type="EMBL" id="CPR22416.1"/>
    </source>
</evidence>
<evidence type="ECO:0000256" key="5">
    <source>
        <dbReference type="ARBA" id="ARBA00023136"/>
    </source>
</evidence>
<evidence type="ECO:0000256" key="2">
    <source>
        <dbReference type="ARBA" id="ARBA00007165"/>
    </source>
</evidence>
<comment type="similarity">
    <text evidence="2 6">Belongs to the SURF1 family.</text>
</comment>